<protein>
    <recommendedName>
        <fullName evidence="7">NADH-quinone oxidoreductase subunit</fullName>
        <ecNumber evidence="7">7.1.1.-</ecNumber>
    </recommendedName>
</protein>
<dbReference type="GO" id="GO:0008137">
    <property type="term" value="F:NADH dehydrogenase (ubiquinone) activity"/>
    <property type="evidence" value="ECO:0007669"/>
    <property type="project" value="InterPro"/>
</dbReference>
<evidence type="ECO:0000256" key="8">
    <source>
        <dbReference type="SAM" id="Phobius"/>
    </source>
</evidence>
<keyword evidence="3" id="KW-0813">Transport</keyword>
<comment type="subcellular location">
    <subcellularLocation>
        <location evidence="7">Cell membrane</location>
        <topology evidence="7">Multi-pass membrane protein</topology>
    </subcellularLocation>
    <subcellularLocation>
        <location evidence="1">Membrane</location>
    </subcellularLocation>
</comment>
<evidence type="ECO:0000256" key="1">
    <source>
        <dbReference type="ARBA" id="ARBA00004370"/>
    </source>
</evidence>
<dbReference type="AlphaFoldDB" id="A0A243QMU3"/>
<dbReference type="GO" id="GO:0005886">
    <property type="term" value="C:plasma membrane"/>
    <property type="evidence" value="ECO:0007669"/>
    <property type="project" value="UniProtKB-SubCell"/>
</dbReference>
<comment type="function">
    <text evidence="7">NDH-1 shuttles electrons from NADH, via FMN and iron-sulfur (Fe-S) centers, to quinones in the respiratory chain.</text>
</comment>
<dbReference type="GO" id="GO:0030964">
    <property type="term" value="C:NADH dehydrogenase complex"/>
    <property type="evidence" value="ECO:0007669"/>
    <property type="project" value="TreeGrafter"/>
</dbReference>
<comment type="caution">
    <text evidence="9">The sequence shown here is derived from an EMBL/GenBank/DDBJ whole genome shotgun (WGS) entry which is preliminary data.</text>
</comment>
<keyword evidence="6 8" id="KW-0472">Membrane</keyword>
<sequence length="147" mass="16274">MYAGQCIERAARDGWRPRHRGLWILVKHGERFMGPWAAVLGLLGVLAGGIIGVYAASLLLAPRGSLEAGPFLSGARPREHALSRFHVRWYAVTLLFLAFDMEMVFMYPWAVVVAEVGAGALVEMFAFLGLLMVGVLYAWREGALRWA</sequence>
<keyword evidence="10" id="KW-1185">Reference proteome</keyword>
<dbReference type="Pfam" id="PF00507">
    <property type="entry name" value="Oxidored_q4"/>
    <property type="match status" value="1"/>
</dbReference>
<name>A0A243QMU3_9ACTN</name>
<evidence type="ECO:0000313" key="10">
    <source>
        <dbReference type="Proteomes" id="UP000194761"/>
    </source>
</evidence>
<accession>A0A243QMU3</accession>
<keyword evidence="7" id="KW-0520">NAD</keyword>
<comment type="similarity">
    <text evidence="2 7">Belongs to the complex I subunit 3 family.</text>
</comment>
<dbReference type="Proteomes" id="UP000194761">
    <property type="component" value="Unassembled WGS sequence"/>
</dbReference>
<dbReference type="PANTHER" id="PTHR11058:SF9">
    <property type="entry name" value="NADH-UBIQUINONE OXIDOREDUCTASE CHAIN 3"/>
    <property type="match status" value="1"/>
</dbReference>
<dbReference type="InterPro" id="IPR000440">
    <property type="entry name" value="NADH_UbQ/plastoQ_OxRdtase_su3"/>
</dbReference>
<evidence type="ECO:0000313" key="9">
    <source>
        <dbReference type="EMBL" id="OUC83024.1"/>
    </source>
</evidence>
<feature type="transmembrane region" description="Helical" evidence="8">
    <location>
        <begin position="36"/>
        <end position="61"/>
    </location>
</feature>
<evidence type="ECO:0000256" key="6">
    <source>
        <dbReference type="ARBA" id="ARBA00023136"/>
    </source>
</evidence>
<keyword evidence="4 7" id="KW-0812">Transmembrane</keyword>
<gene>
    <name evidence="9" type="ORF">CA984_40930</name>
</gene>
<evidence type="ECO:0000256" key="7">
    <source>
        <dbReference type="RuleBase" id="RU003639"/>
    </source>
</evidence>
<dbReference type="EMBL" id="NGFP01000351">
    <property type="protein sequence ID" value="OUC83024.1"/>
    <property type="molecule type" value="Genomic_DNA"/>
</dbReference>
<reference evidence="9 10" key="1">
    <citation type="submission" date="2017-05" db="EMBL/GenBank/DDBJ databases">
        <title>Biotechnological potential of actinobacteria isolated from South African environments.</title>
        <authorList>
            <person name="Le Roes-Hill M."/>
            <person name="Prins A."/>
            <person name="Durrell K.A."/>
        </authorList>
    </citation>
    <scope>NUCLEOTIDE SEQUENCE [LARGE SCALE GENOMIC DNA]</scope>
    <source>
        <strain evidence="9">M26</strain>
    </source>
</reference>
<evidence type="ECO:0000256" key="2">
    <source>
        <dbReference type="ARBA" id="ARBA00008472"/>
    </source>
</evidence>
<evidence type="ECO:0000256" key="3">
    <source>
        <dbReference type="ARBA" id="ARBA00022448"/>
    </source>
</evidence>
<dbReference type="PANTHER" id="PTHR11058">
    <property type="entry name" value="NADH-UBIQUINONE OXIDOREDUCTASE CHAIN 3"/>
    <property type="match status" value="1"/>
</dbReference>
<feature type="transmembrane region" description="Helical" evidence="8">
    <location>
        <begin position="116"/>
        <end position="139"/>
    </location>
</feature>
<dbReference type="Gene3D" id="1.20.58.1610">
    <property type="entry name" value="NADH:ubiquinone/plastoquinone oxidoreductase, chain 3"/>
    <property type="match status" value="1"/>
</dbReference>
<dbReference type="GO" id="GO:0048038">
    <property type="term" value="F:quinone binding"/>
    <property type="evidence" value="ECO:0007669"/>
    <property type="project" value="UniProtKB-KW"/>
</dbReference>
<feature type="transmembrane region" description="Helical" evidence="8">
    <location>
        <begin position="87"/>
        <end position="110"/>
    </location>
</feature>
<comment type="catalytic activity">
    <reaction evidence="7">
        <text>a quinone + NADH + 5 H(+)(in) = a quinol + NAD(+) + 4 H(+)(out)</text>
        <dbReference type="Rhea" id="RHEA:57888"/>
        <dbReference type="ChEBI" id="CHEBI:15378"/>
        <dbReference type="ChEBI" id="CHEBI:24646"/>
        <dbReference type="ChEBI" id="CHEBI:57540"/>
        <dbReference type="ChEBI" id="CHEBI:57945"/>
        <dbReference type="ChEBI" id="CHEBI:132124"/>
    </reaction>
</comment>
<dbReference type="EC" id="7.1.1.-" evidence="7"/>
<evidence type="ECO:0000256" key="5">
    <source>
        <dbReference type="ARBA" id="ARBA00022989"/>
    </source>
</evidence>
<keyword evidence="5 8" id="KW-1133">Transmembrane helix</keyword>
<evidence type="ECO:0000256" key="4">
    <source>
        <dbReference type="ARBA" id="ARBA00022692"/>
    </source>
</evidence>
<keyword evidence="7" id="KW-0874">Quinone</keyword>
<organism evidence="9 10">
    <name type="scientific">Streptosporangium minutum</name>
    <dbReference type="NCBI Taxonomy" id="569862"/>
    <lineage>
        <taxon>Bacteria</taxon>
        <taxon>Bacillati</taxon>
        <taxon>Actinomycetota</taxon>
        <taxon>Actinomycetes</taxon>
        <taxon>Streptosporangiales</taxon>
        <taxon>Streptosporangiaceae</taxon>
        <taxon>Streptosporangium</taxon>
    </lineage>
</organism>
<proteinExistence type="inferred from homology"/>
<dbReference type="InterPro" id="IPR038430">
    <property type="entry name" value="NDAH_ubi_oxred_su3_sf"/>
</dbReference>